<gene>
    <name evidence="2" type="ORF">ENQ20_09095</name>
</gene>
<proteinExistence type="predicted"/>
<keyword evidence="2" id="KW-0413">Isomerase</keyword>
<dbReference type="InterPro" id="IPR050312">
    <property type="entry name" value="IolE/XylAMocC-like"/>
</dbReference>
<dbReference type="InterPro" id="IPR013022">
    <property type="entry name" value="Xyl_isomerase-like_TIM-brl"/>
</dbReference>
<dbReference type="PANTHER" id="PTHR12110:SF41">
    <property type="entry name" value="INOSOSE DEHYDRATASE"/>
    <property type="match status" value="1"/>
</dbReference>
<comment type="caution">
    <text evidence="2">The sequence shown here is derived from an EMBL/GenBank/DDBJ whole genome shotgun (WGS) entry which is preliminary data.</text>
</comment>
<dbReference type="AlphaFoldDB" id="A0A7C1FIT9"/>
<dbReference type="SUPFAM" id="SSF51658">
    <property type="entry name" value="Xylose isomerase-like"/>
    <property type="match status" value="1"/>
</dbReference>
<accession>A0A7C1FIT9</accession>
<organism evidence="2">
    <name type="scientific">Caldilinea aerophila</name>
    <dbReference type="NCBI Taxonomy" id="133453"/>
    <lineage>
        <taxon>Bacteria</taxon>
        <taxon>Bacillati</taxon>
        <taxon>Chloroflexota</taxon>
        <taxon>Caldilineae</taxon>
        <taxon>Caldilineales</taxon>
        <taxon>Caldilineaceae</taxon>
        <taxon>Caldilinea</taxon>
    </lineage>
</organism>
<name>A0A7C1FIT9_9CHLR</name>
<sequence>MTEATFTLSAFGDEIAVKLHDQLRVLNDLRIPGLELRTVWGKNVLELDDEEARKVAELCASMGVRVNAIGSPIGKSPINGAMEEEFRKLDRILRTGEIVGTRRIRVFSYYPPDTSTNAHYDQYVEPAVERLAQLAGRAAAYGYQLMLENEKEIVGDTVARCTRIMQLLNHSNVCFVWDPANFVQVGEERVTERGWPLLGQYVGYVHIKDARLSDGSVCAAGEGDGQVPELLTRLREAGYQGVLALEPHLAIAGHSSGFSGPEGMAYAAQALRRVMAQVGCVEASG</sequence>
<reference evidence="2" key="1">
    <citation type="journal article" date="2020" name="mSystems">
        <title>Genome- and Community-Level Interaction Insights into Carbon Utilization and Element Cycling Functions of Hydrothermarchaeota in Hydrothermal Sediment.</title>
        <authorList>
            <person name="Zhou Z."/>
            <person name="Liu Y."/>
            <person name="Xu W."/>
            <person name="Pan J."/>
            <person name="Luo Z.H."/>
            <person name="Li M."/>
        </authorList>
    </citation>
    <scope>NUCLEOTIDE SEQUENCE [LARGE SCALE GENOMIC DNA]</scope>
    <source>
        <strain evidence="2">SpSt-289</strain>
    </source>
</reference>
<dbReference type="GO" id="GO:0016853">
    <property type="term" value="F:isomerase activity"/>
    <property type="evidence" value="ECO:0007669"/>
    <property type="project" value="UniProtKB-KW"/>
</dbReference>
<dbReference type="Gene3D" id="3.20.20.150">
    <property type="entry name" value="Divalent-metal-dependent TIM barrel enzymes"/>
    <property type="match status" value="1"/>
</dbReference>
<dbReference type="Pfam" id="PF01261">
    <property type="entry name" value="AP_endonuc_2"/>
    <property type="match status" value="1"/>
</dbReference>
<feature type="domain" description="Xylose isomerase-like TIM barrel" evidence="1">
    <location>
        <begin position="40"/>
        <end position="250"/>
    </location>
</feature>
<dbReference type="InterPro" id="IPR036237">
    <property type="entry name" value="Xyl_isomerase-like_sf"/>
</dbReference>
<evidence type="ECO:0000259" key="1">
    <source>
        <dbReference type="Pfam" id="PF01261"/>
    </source>
</evidence>
<evidence type="ECO:0000313" key="2">
    <source>
        <dbReference type="EMBL" id="HDX31634.1"/>
    </source>
</evidence>
<protein>
    <submittedName>
        <fullName evidence="2">Sugar phosphate isomerase/epimerase</fullName>
    </submittedName>
</protein>
<dbReference type="PANTHER" id="PTHR12110">
    <property type="entry name" value="HYDROXYPYRUVATE ISOMERASE"/>
    <property type="match status" value="1"/>
</dbReference>
<dbReference type="EMBL" id="DSMG01000088">
    <property type="protein sequence ID" value="HDX31634.1"/>
    <property type="molecule type" value="Genomic_DNA"/>
</dbReference>